<feature type="chain" id="PRO_5040380019" description="DNA/RNA non-specific endonuclease domain-containing protein" evidence="6">
    <location>
        <begin position="23"/>
        <end position="426"/>
    </location>
</feature>
<dbReference type="PANTHER" id="PTHR13966:SF19">
    <property type="entry name" value="NUCLEASE EXOG, MITOCHONDRIAL"/>
    <property type="match status" value="1"/>
</dbReference>
<organism evidence="9 10">
    <name type="scientific">Pseudolycoriella hygida</name>
    <dbReference type="NCBI Taxonomy" id="35572"/>
    <lineage>
        <taxon>Eukaryota</taxon>
        <taxon>Metazoa</taxon>
        <taxon>Ecdysozoa</taxon>
        <taxon>Arthropoda</taxon>
        <taxon>Hexapoda</taxon>
        <taxon>Insecta</taxon>
        <taxon>Pterygota</taxon>
        <taxon>Neoptera</taxon>
        <taxon>Endopterygota</taxon>
        <taxon>Diptera</taxon>
        <taxon>Nematocera</taxon>
        <taxon>Sciaroidea</taxon>
        <taxon>Sciaridae</taxon>
        <taxon>Pseudolycoriella</taxon>
    </lineage>
</organism>
<feature type="signal peptide" evidence="6">
    <location>
        <begin position="1"/>
        <end position="22"/>
    </location>
</feature>
<dbReference type="InterPro" id="IPR001604">
    <property type="entry name" value="Endo_G_ENPP1-like_dom"/>
</dbReference>
<reference evidence="9" key="1">
    <citation type="submission" date="2022-07" db="EMBL/GenBank/DDBJ databases">
        <authorList>
            <person name="Trinca V."/>
            <person name="Uliana J.V.C."/>
            <person name="Torres T.T."/>
            <person name="Ward R.J."/>
            <person name="Monesi N."/>
        </authorList>
    </citation>
    <scope>NUCLEOTIDE SEQUENCE</scope>
    <source>
        <strain evidence="9">HSMRA1968</strain>
        <tissue evidence="9">Whole embryos</tissue>
    </source>
</reference>
<evidence type="ECO:0000256" key="4">
    <source>
        <dbReference type="PIRSR" id="PIRSR640255-1"/>
    </source>
</evidence>
<evidence type="ECO:0000313" key="9">
    <source>
        <dbReference type="EMBL" id="KAJ6645415.1"/>
    </source>
</evidence>
<comment type="similarity">
    <text evidence="1">Belongs to the DNA/RNA non-specific endonuclease family.</text>
</comment>
<dbReference type="CDD" id="cd00091">
    <property type="entry name" value="NUC"/>
    <property type="match status" value="1"/>
</dbReference>
<feature type="domain" description="DNA/RNA non-specific endonuclease/pyrophosphatase/phosphodiesterase" evidence="8">
    <location>
        <begin position="162"/>
        <end position="408"/>
    </location>
</feature>
<dbReference type="Proteomes" id="UP001151699">
    <property type="component" value="Chromosome A"/>
</dbReference>
<evidence type="ECO:0000256" key="6">
    <source>
        <dbReference type="SAM" id="SignalP"/>
    </source>
</evidence>
<evidence type="ECO:0000313" key="10">
    <source>
        <dbReference type="Proteomes" id="UP001151699"/>
    </source>
</evidence>
<dbReference type="FunFam" id="3.40.570.10:FF:000007">
    <property type="entry name" value="Alkaline nuclease"/>
    <property type="match status" value="1"/>
</dbReference>
<dbReference type="EMBL" id="WJQU01000001">
    <property type="protein sequence ID" value="KAJ6645415.1"/>
    <property type="molecule type" value="Genomic_DNA"/>
</dbReference>
<dbReference type="GO" id="GO:0004521">
    <property type="term" value="F:RNA endonuclease activity"/>
    <property type="evidence" value="ECO:0007669"/>
    <property type="project" value="TreeGrafter"/>
</dbReference>
<dbReference type="GO" id="GO:0005634">
    <property type="term" value="C:nucleus"/>
    <property type="evidence" value="ECO:0007669"/>
    <property type="project" value="TreeGrafter"/>
</dbReference>
<dbReference type="SMART" id="SM00477">
    <property type="entry name" value="NUC"/>
    <property type="match status" value="1"/>
</dbReference>
<gene>
    <name evidence="9" type="ORF">Bhyg_00621</name>
</gene>
<dbReference type="SMART" id="SM00892">
    <property type="entry name" value="Endonuclease_NS"/>
    <property type="match status" value="1"/>
</dbReference>
<proteinExistence type="inferred from homology"/>
<evidence type="ECO:0000259" key="7">
    <source>
        <dbReference type="SMART" id="SM00477"/>
    </source>
</evidence>
<evidence type="ECO:0000256" key="3">
    <source>
        <dbReference type="ARBA" id="ARBA00022759"/>
    </source>
</evidence>
<evidence type="ECO:0000256" key="5">
    <source>
        <dbReference type="PIRSR" id="PIRSR640255-2"/>
    </source>
</evidence>
<dbReference type="GO" id="GO:0046872">
    <property type="term" value="F:metal ion binding"/>
    <property type="evidence" value="ECO:0007669"/>
    <property type="project" value="UniProtKB-KW"/>
</dbReference>
<feature type="active site" description="Proton acceptor" evidence="4">
    <location>
        <position position="251"/>
    </location>
</feature>
<dbReference type="GO" id="GO:0003676">
    <property type="term" value="F:nucleic acid binding"/>
    <property type="evidence" value="ECO:0007669"/>
    <property type="project" value="InterPro"/>
</dbReference>
<dbReference type="SUPFAM" id="SSF54060">
    <property type="entry name" value="His-Me finger endonucleases"/>
    <property type="match status" value="1"/>
</dbReference>
<dbReference type="InterPro" id="IPR044925">
    <property type="entry name" value="His-Me_finger_sf"/>
</dbReference>
<dbReference type="PANTHER" id="PTHR13966">
    <property type="entry name" value="ENDONUCLEASE RELATED"/>
    <property type="match status" value="1"/>
</dbReference>
<feature type="domain" description="ENPP1-3/EXOG-like endonuclease/phosphodiesterase" evidence="7">
    <location>
        <begin position="215"/>
        <end position="384"/>
    </location>
</feature>
<dbReference type="GO" id="GO:0006309">
    <property type="term" value="P:apoptotic DNA fragmentation"/>
    <property type="evidence" value="ECO:0007669"/>
    <property type="project" value="TreeGrafter"/>
</dbReference>
<dbReference type="GO" id="GO:0005743">
    <property type="term" value="C:mitochondrial inner membrane"/>
    <property type="evidence" value="ECO:0007669"/>
    <property type="project" value="TreeGrafter"/>
</dbReference>
<evidence type="ECO:0000256" key="2">
    <source>
        <dbReference type="ARBA" id="ARBA00022722"/>
    </source>
</evidence>
<keyword evidence="10" id="KW-1185">Reference proteome</keyword>
<dbReference type="Pfam" id="PF01223">
    <property type="entry name" value="Endonuclease_NS"/>
    <property type="match status" value="1"/>
</dbReference>
<dbReference type="InterPro" id="IPR020821">
    <property type="entry name" value="ENPP1-3/EXOG-like_nuc-like"/>
</dbReference>
<protein>
    <recommendedName>
        <fullName evidence="11">DNA/RNA non-specific endonuclease domain-containing protein</fullName>
    </recommendedName>
</protein>
<dbReference type="OrthoDB" id="5960141at2759"/>
<keyword evidence="6" id="KW-0732">Signal</keyword>
<dbReference type="Gene3D" id="3.40.570.10">
    <property type="entry name" value="Extracellular Endonuclease, subunit A"/>
    <property type="match status" value="1"/>
</dbReference>
<keyword evidence="3" id="KW-0255">Endonuclease</keyword>
<comment type="caution">
    <text evidence="9">The sequence shown here is derived from an EMBL/GenBank/DDBJ whole genome shotgun (WGS) entry which is preliminary data.</text>
</comment>
<accession>A0A9Q0S6R5</accession>
<feature type="binding site" evidence="5">
    <location>
        <position position="281"/>
    </location>
    <ligand>
        <name>Mg(2+)</name>
        <dbReference type="ChEBI" id="CHEBI:18420"/>
        <note>catalytic</note>
    </ligand>
</feature>
<keyword evidence="3" id="KW-0378">Hydrolase</keyword>
<evidence type="ECO:0008006" key="11">
    <source>
        <dbReference type="Google" id="ProtNLM"/>
    </source>
</evidence>
<dbReference type="GO" id="GO:0000014">
    <property type="term" value="F:single-stranded DNA endodeoxyribonuclease activity"/>
    <property type="evidence" value="ECO:0007669"/>
    <property type="project" value="TreeGrafter"/>
</dbReference>
<sequence>MFLLLSLVWVIIFSVEIQHSHGREIPVFYEIKSDEGIATLAGTERCIININEDLGNPQPLLIVPNKSEFYVPQNKIGDITLQPDEQIELFCSEKFKFPESISDTIVVSCIRNSTVLHNKLPIDFKSIKCDTNVYHTTRPTYQLCFNDSYLIQIGFNVSNGRFLDIIDVCFNTVLETTLYTHHIQMPQNIGFQHSVPRPHFIRGQYFKKTPHINKLFNKNKQKTIFEQTLGHSNISQYLSDEKKSLFLVRGHLTPKVDFIFGSQQRATFWLINAAPQWQSFNAGNWERIEQGVRQLIADRDLMVNIFTGTYGVLAFNDSDGKSNPIFLFHDQNNNSVVPVPKLFYKIVLDMNFTSGVALIGANNPFATIDEIEEEYVVCDDVADQLDWLKWDRKNIVKGYTYACEVDQFLEVIRHLSINVTNISLLV</sequence>
<keyword evidence="5" id="KW-0479">Metal-binding</keyword>
<name>A0A9Q0S6R5_9DIPT</name>
<dbReference type="AlphaFoldDB" id="A0A9Q0S6R5"/>
<dbReference type="InterPro" id="IPR040255">
    <property type="entry name" value="Non-specific_endonuclease"/>
</dbReference>
<evidence type="ECO:0000259" key="8">
    <source>
        <dbReference type="SMART" id="SM00892"/>
    </source>
</evidence>
<evidence type="ECO:0000256" key="1">
    <source>
        <dbReference type="ARBA" id="ARBA00010052"/>
    </source>
</evidence>
<dbReference type="InterPro" id="IPR044929">
    <property type="entry name" value="DNA/RNA_non-sp_Endonuclease_sf"/>
</dbReference>
<keyword evidence="2" id="KW-0540">Nuclease</keyword>